<feature type="transmembrane region" description="Helical" evidence="4">
    <location>
        <begin position="94"/>
        <end position="115"/>
    </location>
</feature>
<keyword evidence="2 3" id="KW-0802">TPR repeat</keyword>
<comment type="caution">
    <text evidence="5">The sequence shown here is derived from an EMBL/GenBank/DDBJ whole genome shotgun (WGS) entry which is preliminary data.</text>
</comment>
<keyword evidence="4" id="KW-1133">Transmembrane helix</keyword>
<feature type="repeat" description="TPR" evidence="3">
    <location>
        <begin position="291"/>
        <end position="324"/>
    </location>
</feature>
<feature type="transmembrane region" description="Helical" evidence="4">
    <location>
        <begin position="136"/>
        <end position="155"/>
    </location>
</feature>
<evidence type="ECO:0000313" key="6">
    <source>
        <dbReference type="Proteomes" id="UP000177053"/>
    </source>
</evidence>
<dbReference type="PANTHER" id="PTHR44858">
    <property type="entry name" value="TETRATRICOPEPTIDE REPEAT PROTEIN 6"/>
    <property type="match status" value="1"/>
</dbReference>
<dbReference type="Proteomes" id="UP000177053">
    <property type="component" value="Unassembled WGS sequence"/>
</dbReference>
<protein>
    <submittedName>
        <fullName evidence="5">Uncharacterized protein</fullName>
    </submittedName>
</protein>
<keyword evidence="4" id="KW-0812">Transmembrane</keyword>
<organism evidence="5 6">
    <name type="scientific">Candidatus Woesebacteria bacterium RBG_16_34_12</name>
    <dbReference type="NCBI Taxonomy" id="1802480"/>
    <lineage>
        <taxon>Bacteria</taxon>
        <taxon>Candidatus Woeseibacteriota</taxon>
    </lineage>
</organism>
<dbReference type="InterPro" id="IPR050498">
    <property type="entry name" value="Ycf3"/>
</dbReference>
<dbReference type="SUPFAM" id="SSF48452">
    <property type="entry name" value="TPR-like"/>
    <property type="match status" value="1"/>
</dbReference>
<dbReference type="Pfam" id="PF13181">
    <property type="entry name" value="TPR_8"/>
    <property type="match status" value="1"/>
</dbReference>
<reference evidence="5 6" key="1">
    <citation type="journal article" date="2016" name="Nat. Commun.">
        <title>Thousands of microbial genomes shed light on interconnected biogeochemical processes in an aquifer system.</title>
        <authorList>
            <person name="Anantharaman K."/>
            <person name="Brown C.T."/>
            <person name="Hug L.A."/>
            <person name="Sharon I."/>
            <person name="Castelle C.J."/>
            <person name="Probst A.J."/>
            <person name="Thomas B.C."/>
            <person name="Singh A."/>
            <person name="Wilkins M.J."/>
            <person name="Karaoz U."/>
            <person name="Brodie E.L."/>
            <person name="Williams K.H."/>
            <person name="Hubbard S.S."/>
            <person name="Banfield J.F."/>
        </authorList>
    </citation>
    <scope>NUCLEOTIDE SEQUENCE [LARGE SCALE GENOMIC DNA]</scope>
</reference>
<gene>
    <name evidence="5" type="ORF">A2Z22_01715</name>
</gene>
<evidence type="ECO:0000256" key="2">
    <source>
        <dbReference type="ARBA" id="ARBA00022803"/>
    </source>
</evidence>
<dbReference type="Pfam" id="PF07719">
    <property type="entry name" value="TPR_2"/>
    <property type="match status" value="1"/>
</dbReference>
<evidence type="ECO:0000256" key="4">
    <source>
        <dbReference type="SAM" id="Phobius"/>
    </source>
</evidence>
<dbReference type="AlphaFoldDB" id="A0A1F7XAA0"/>
<dbReference type="EMBL" id="MGFS01000007">
    <property type="protein sequence ID" value="OGM11931.1"/>
    <property type="molecule type" value="Genomic_DNA"/>
</dbReference>
<dbReference type="InterPro" id="IPR011990">
    <property type="entry name" value="TPR-like_helical_dom_sf"/>
</dbReference>
<accession>A0A1F7XAA0</accession>
<dbReference type="InterPro" id="IPR013105">
    <property type="entry name" value="TPR_2"/>
</dbReference>
<feature type="transmembrane region" description="Helical" evidence="4">
    <location>
        <begin position="161"/>
        <end position="180"/>
    </location>
</feature>
<feature type="transmembrane region" description="Helical" evidence="4">
    <location>
        <begin position="12"/>
        <end position="32"/>
    </location>
</feature>
<keyword evidence="4" id="KW-0472">Membrane</keyword>
<evidence type="ECO:0000256" key="1">
    <source>
        <dbReference type="ARBA" id="ARBA00022737"/>
    </source>
</evidence>
<name>A0A1F7XAA0_9BACT</name>
<dbReference type="PANTHER" id="PTHR44858:SF1">
    <property type="entry name" value="UDP-N-ACETYLGLUCOSAMINE--PEPTIDE N-ACETYLGLUCOSAMINYLTRANSFERASE SPINDLY-RELATED"/>
    <property type="match status" value="1"/>
</dbReference>
<keyword evidence="1" id="KW-0677">Repeat</keyword>
<dbReference type="PROSITE" id="PS50005">
    <property type="entry name" value="TPR"/>
    <property type="match status" value="2"/>
</dbReference>
<dbReference type="InterPro" id="IPR019734">
    <property type="entry name" value="TPR_rpt"/>
</dbReference>
<evidence type="ECO:0000256" key="3">
    <source>
        <dbReference type="PROSITE-ProRule" id="PRU00339"/>
    </source>
</evidence>
<sequence>MENKRNFLSNFLYPYIIEALLVFLILNTVLIIEFYFRNLISYEVIKVIAERSLFLSVTYILFFRLIKSGYFLLFRFFSSLLPKSQTSSLSLIEYLTDIFITLVVILTTAPLRPILQKVYFEEGKPIFDQAMVRFDAEASIIILSIIGVPLILLNLKKHQGIVKIFNIIAIILVTIIVGYINNQPNYNARIYESRADWITRNWEKQNVDAQKALKDAKTDQEKASAYYWLGVSESRQGNYQKGIEYQHKAIELDPTYGAPYSSLSLSNLALGNLEEAKVYAEKCIGLSPDYAWCYYALSGYYAYTNEMQEAYDNLIKAIDLDPKATDFQKTLEEFKKANPQFTK</sequence>
<evidence type="ECO:0000313" key="5">
    <source>
        <dbReference type="EMBL" id="OGM11931.1"/>
    </source>
</evidence>
<proteinExistence type="predicted"/>
<feature type="transmembrane region" description="Helical" evidence="4">
    <location>
        <begin position="53"/>
        <end position="74"/>
    </location>
</feature>
<dbReference type="SMART" id="SM00028">
    <property type="entry name" value="TPR"/>
    <property type="match status" value="3"/>
</dbReference>
<dbReference type="Gene3D" id="1.25.40.10">
    <property type="entry name" value="Tetratricopeptide repeat domain"/>
    <property type="match status" value="1"/>
</dbReference>
<feature type="repeat" description="TPR" evidence="3">
    <location>
        <begin position="223"/>
        <end position="256"/>
    </location>
</feature>